<keyword evidence="1" id="KW-1133">Transmembrane helix</keyword>
<dbReference type="EMBL" id="ML120917">
    <property type="protein sequence ID" value="RPA88496.1"/>
    <property type="molecule type" value="Genomic_DNA"/>
</dbReference>
<keyword evidence="1" id="KW-0812">Transmembrane</keyword>
<proteinExistence type="predicted"/>
<protein>
    <submittedName>
        <fullName evidence="2">Uncharacterized protein</fullName>
    </submittedName>
</protein>
<dbReference type="AlphaFoldDB" id="A0A3N4IRR0"/>
<evidence type="ECO:0000313" key="2">
    <source>
        <dbReference type="EMBL" id="RPA88496.1"/>
    </source>
</evidence>
<gene>
    <name evidence="2" type="ORF">L873DRAFT_1147847</name>
</gene>
<keyword evidence="1" id="KW-0472">Membrane</keyword>
<dbReference type="Proteomes" id="UP000276215">
    <property type="component" value="Unassembled WGS sequence"/>
</dbReference>
<reference evidence="2 3" key="1">
    <citation type="journal article" date="2018" name="Nat. Ecol. Evol.">
        <title>Pezizomycetes genomes reveal the molecular basis of ectomycorrhizal truffle lifestyle.</title>
        <authorList>
            <person name="Murat C."/>
            <person name="Payen T."/>
            <person name="Noel B."/>
            <person name="Kuo A."/>
            <person name="Morin E."/>
            <person name="Chen J."/>
            <person name="Kohler A."/>
            <person name="Krizsan K."/>
            <person name="Balestrini R."/>
            <person name="Da Silva C."/>
            <person name="Montanini B."/>
            <person name="Hainaut M."/>
            <person name="Levati E."/>
            <person name="Barry K.W."/>
            <person name="Belfiori B."/>
            <person name="Cichocki N."/>
            <person name="Clum A."/>
            <person name="Dockter R.B."/>
            <person name="Fauchery L."/>
            <person name="Guy J."/>
            <person name="Iotti M."/>
            <person name="Le Tacon F."/>
            <person name="Lindquist E.A."/>
            <person name="Lipzen A."/>
            <person name="Malagnac F."/>
            <person name="Mello A."/>
            <person name="Molinier V."/>
            <person name="Miyauchi S."/>
            <person name="Poulain J."/>
            <person name="Riccioni C."/>
            <person name="Rubini A."/>
            <person name="Sitrit Y."/>
            <person name="Splivallo R."/>
            <person name="Traeger S."/>
            <person name="Wang M."/>
            <person name="Zifcakova L."/>
            <person name="Wipf D."/>
            <person name="Zambonelli A."/>
            <person name="Paolocci F."/>
            <person name="Nowrousian M."/>
            <person name="Ottonello S."/>
            <person name="Baldrian P."/>
            <person name="Spatafora J.W."/>
            <person name="Henrissat B."/>
            <person name="Nagy L.G."/>
            <person name="Aury J.M."/>
            <person name="Wincker P."/>
            <person name="Grigoriev I.V."/>
            <person name="Bonfante P."/>
            <person name="Martin F.M."/>
        </authorList>
    </citation>
    <scope>NUCLEOTIDE SEQUENCE [LARGE SCALE GENOMIC DNA]</scope>
    <source>
        <strain evidence="2 3">120613-1</strain>
    </source>
</reference>
<evidence type="ECO:0000313" key="3">
    <source>
        <dbReference type="Proteomes" id="UP000276215"/>
    </source>
</evidence>
<keyword evidence="3" id="KW-1185">Reference proteome</keyword>
<feature type="transmembrane region" description="Helical" evidence="1">
    <location>
        <begin position="29"/>
        <end position="58"/>
    </location>
</feature>
<accession>A0A3N4IRR0</accession>
<sequence>MGDGRFLAALSFFGRVAIFLHTRAGTKSFVHLLSVFFFAIGGLQTLGDLLFIVVRVVIANSLGFQASLFDISSIIIVTFVIADGIPDLGVGCSSPCSSWCFLS</sequence>
<name>A0A3N4IRR0_9PEZI</name>
<evidence type="ECO:0000256" key="1">
    <source>
        <dbReference type="SAM" id="Phobius"/>
    </source>
</evidence>
<organism evidence="2 3">
    <name type="scientific">Choiromyces venosus 120613-1</name>
    <dbReference type="NCBI Taxonomy" id="1336337"/>
    <lineage>
        <taxon>Eukaryota</taxon>
        <taxon>Fungi</taxon>
        <taxon>Dikarya</taxon>
        <taxon>Ascomycota</taxon>
        <taxon>Pezizomycotina</taxon>
        <taxon>Pezizomycetes</taxon>
        <taxon>Pezizales</taxon>
        <taxon>Tuberaceae</taxon>
        <taxon>Choiromyces</taxon>
    </lineage>
</organism>
<feature type="transmembrane region" description="Helical" evidence="1">
    <location>
        <begin position="64"/>
        <end position="82"/>
    </location>
</feature>